<keyword evidence="4" id="KW-0408">Iron</keyword>
<comment type="similarity">
    <text evidence="2">Belongs to the cytochrome P450 family.</text>
</comment>
<dbReference type="Gene3D" id="1.10.630.10">
    <property type="entry name" value="Cytochrome P450"/>
    <property type="match status" value="1"/>
</dbReference>
<dbReference type="InterPro" id="IPR001128">
    <property type="entry name" value="Cyt_P450"/>
</dbReference>
<proteinExistence type="inferred from homology"/>
<dbReference type="Proteomes" id="UP001357485">
    <property type="component" value="Unassembled WGS sequence"/>
</dbReference>
<feature type="transmembrane region" description="Helical" evidence="5">
    <location>
        <begin position="6"/>
        <end position="28"/>
    </location>
</feature>
<evidence type="ECO:0000256" key="4">
    <source>
        <dbReference type="ARBA" id="ARBA00023004"/>
    </source>
</evidence>
<dbReference type="SUPFAM" id="SSF48264">
    <property type="entry name" value="Cytochrome P450"/>
    <property type="match status" value="1"/>
</dbReference>
<keyword evidence="5" id="KW-0812">Transmembrane</keyword>
<accession>A0ABR0LU98</accession>
<sequence length="198" mass="22811">MLINEILAFLVAYWPVVLVASSIAYLLCNKYNRGLNKYPGHPLAAYTDWWRFFDVLGRRAQHTHIELHRKYGDIVRLGPNVLSFADPRAIKVIYGLNKGMTKSDFYPVQQAVSKGRRLQSLFSTVDEDYHAKYRRCVNSAFSMSSLVSYEPLVDNTTDAFLEQTQKLFCDTGKSCNFSEWLQFFAFDVIGELTWSKPL</sequence>
<reference evidence="6 7" key="1">
    <citation type="submission" date="2023-08" db="EMBL/GenBank/DDBJ databases">
        <title>Black Yeasts Isolated from many extreme environments.</title>
        <authorList>
            <person name="Coleine C."/>
            <person name="Stajich J.E."/>
            <person name="Selbmann L."/>
        </authorList>
    </citation>
    <scope>NUCLEOTIDE SEQUENCE [LARGE SCALE GENOMIC DNA]</scope>
    <source>
        <strain evidence="6 7">CCFEE 536</strain>
    </source>
</reference>
<evidence type="ECO:0000256" key="1">
    <source>
        <dbReference type="ARBA" id="ARBA00001971"/>
    </source>
</evidence>
<evidence type="ECO:0000256" key="5">
    <source>
        <dbReference type="SAM" id="Phobius"/>
    </source>
</evidence>
<name>A0ABR0LU98_9PEZI</name>
<evidence type="ECO:0000256" key="2">
    <source>
        <dbReference type="ARBA" id="ARBA00010617"/>
    </source>
</evidence>
<feature type="non-terminal residue" evidence="6">
    <location>
        <position position="198"/>
    </location>
</feature>
<keyword evidence="3" id="KW-0479">Metal-binding</keyword>
<organism evidence="6 7">
    <name type="scientific">Cryomyces antarcticus</name>
    <dbReference type="NCBI Taxonomy" id="329879"/>
    <lineage>
        <taxon>Eukaryota</taxon>
        <taxon>Fungi</taxon>
        <taxon>Dikarya</taxon>
        <taxon>Ascomycota</taxon>
        <taxon>Pezizomycotina</taxon>
        <taxon>Dothideomycetes</taxon>
        <taxon>Dothideomycetes incertae sedis</taxon>
        <taxon>Cryomyces</taxon>
    </lineage>
</organism>
<keyword evidence="5" id="KW-1133">Transmembrane helix</keyword>
<evidence type="ECO:0000256" key="3">
    <source>
        <dbReference type="ARBA" id="ARBA00022723"/>
    </source>
</evidence>
<dbReference type="InterPro" id="IPR036396">
    <property type="entry name" value="Cyt_P450_sf"/>
</dbReference>
<dbReference type="PANTHER" id="PTHR24305:SF232">
    <property type="entry name" value="P450, PUTATIVE (EUROFUNG)-RELATED"/>
    <property type="match status" value="1"/>
</dbReference>
<gene>
    <name evidence="6" type="ORF">LTR16_008707</name>
</gene>
<protein>
    <submittedName>
        <fullName evidence="6">Uncharacterized protein</fullName>
    </submittedName>
</protein>
<keyword evidence="7" id="KW-1185">Reference proteome</keyword>
<comment type="caution">
    <text evidence="6">The sequence shown here is derived from an EMBL/GenBank/DDBJ whole genome shotgun (WGS) entry which is preliminary data.</text>
</comment>
<dbReference type="Pfam" id="PF00067">
    <property type="entry name" value="p450"/>
    <property type="match status" value="1"/>
</dbReference>
<keyword evidence="5" id="KW-0472">Membrane</keyword>
<evidence type="ECO:0000313" key="7">
    <source>
        <dbReference type="Proteomes" id="UP001357485"/>
    </source>
</evidence>
<dbReference type="InterPro" id="IPR050121">
    <property type="entry name" value="Cytochrome_P450_monoxygenase"/>
</dbReference>
<dbReference type="EMBL" id="JAVRRA010010328">
    <property type="protein sequence ID" value="KAK5242185.1"/>
    <property type="molecule type" value="Genomic_DNA"/>
</dbReference>
<comment type="cofactor">
    <cofactor evidence="1">
        <name>heme</name>
        <dbReference type="ChEBI" id="CHEBI:30413"/>
    </cofactor>
</comment>
<dbReference type="PANTHER" id="PTHR24305">
    <property type="entry name" value="CYTOCHROME P450"/>
    <property type="match status" value="1"/>
</dbReference>
<evidence type="ECO:0000313" key="6">
    <source>
        <dbReference type="EMBL" id="KAK5242185.1"/>
    </source>
</evidence>